<reference evidence="2" key="2">
    <citation type="submission" date="2021-08" db="EMBL/GenBank/DDBJ databases">
        <authorList>
            <person name="Gostincar C."/>
            <person name="Sun X."/>
            <person name="Song Z."/>
            <person name="Gunde-Cimerman N."/>
        </authorList>
    </citation>
    <scope>NUCLEOTIDE SEQUENCE</scope>
    <source>
        <strain evidence="2">EXF-9298</strain>
    </source>
</reference>
<evidence type="ECO:0000256" key="1">
    <source>
        <dbReference type="SAM" id="MobiDB-lite"/>
    </source>
</evidence>
<keyword evidence="3" id="KW-1185">Reference proteome</keyword>
<evidence type="ECO:0000313" key="2">
    <source>
        <dbReference type="EMBL" id="KAG9988331.1"/>
    </source>
</evidence>
<proteinExistence type="predicted"/>
<evidence type="ECO:0000313" key="3">
    <source>
        <dbReference type="Proteomes" id="UP000729357"/>
    </source>
</evidence>
<feature type="region of interest" description="Disordered" evidence="1">
    <location>
        <begin position="66"/>
        <end position="85"/>
    </location>
</feature>
<feature type="non-terminal residue" evidence="2">
    <location>
        <position position="1"/>
    </location>
</feature>
<name>A0A9P8G129_AURME</name>
<sequence>MSSFSSHNDLLQCVGNNNFFHHYKSKLNAENLFVNLRNAAASWGTESKQYKEVHKMVYDHLREMQAQGKKTDLSGTKTRQAQQLEAEADSLSAAFQKLDLQLRDQEAGDKMQE</sequence>
<accession>A0A9P8G129</accession>
<reference evidence="2" key="1">
    <citation type="journal article" date="2021" name="J Fungi (Basel)">
        <title>Virulence traits and population genomics of the black yeast Aureobasidium melanogenum.</title>
        <authorList>
            <person name="Cernosa A."/>
            <person name="Sun X."/>
            <person name="Gostincar C."/>
            <person name="Fang C."/>
            <person name="Gunde-Cimerman N."/>
            <person name="Song Z."/>
        </authorList>
    </citation>
    <scope>NUCLEOTIDE SEQUENCE</scope>
    <source>
        <strain evidence="2">EXF-9298</strain>
    </source>
</reference>
<gene>
    <name evidence="2" type="ORF">KCU98_g2691</name>
</gene>
<dbReference type="AlphaFoldDB" id="A0A9P8G129"/>
<protein>
    <submittedName>
        <fullName evidence="2">Uncharacterized protein</fullName>
    </submittedName>
</protein>
<feature type="compositionally biased region" description="Polar residues" evidence="1">
    <location>
        <begin position="73"/>
        <end position="83"/>
    </location>
</feature>
<comment type="caution">
    <text evidence="2">The sequence shown here is derived from an EMBL/GenBank/DDBJ whole genome shotgun (WGS) entry which is preliminary data.</text>
</comment>
<organism evidence="2 3">
    <name type="scientific">Aureobasidium melanogenum</name>
    <name type="common">Aureobasidium pullulans var. melanogenum</name>
    <dbReference type="NCBI Taxonomy" id="46634"/>
    <lineage>
        <taxon>Eukaryota</taxon>
        <taxon>Fungi</taxon>
        <taxon>Dikarya</taxon>
        <taxon>Ascomycota</taxon>
        <taxon>Pezizomycotina</taxon>
        <taxon>Dothideomycetes</taxon>
        <taxon>Dothideomycetidae</taxon>
        <taxon>Dothideales</taxon>
        <taxon>Saccotheciaceae</taxon>
        <taxon>Aureobasidium</taxon>
    </lineage>
</organism>
<dbReference type="Proteomes" id="UP000729357">
    <property type="component" value="Unassembled WGS sequence"/>
</dbReference>
<dbReference type="EMBL" id="JAHFXS010000158">
    <property type="protein sequence ID" value="KAG9988331.1"/>
    <property type="molecule type" value="Genomic_DNA"/>
</dbReference>